<evidence type="ECO:0000313" key="2">
    <source>
        <dbReference type="EMBL" id="KAG1904175.1"/>
    </source>
</evidence>
<dbReference type="AlphaFoldDB" id="A0AAD4EDL0"/>
<gene>
    <name evidence="2" type="ORF">F5891DRAFT_914700</name>
</gene>
<organism evidence="2 3">
    <name type="scientific">Suillus fuscotomentosus</name>
    <dbReference type="NCBI Taxonomy" id="1912939"/>
    <lineage>
        <taxon>Eukaryota</taxon>
        <taxon>Fungi</taxon>
        <taxon>Dikarya</taxon>
        <taxon>Basidiomycota</taxon>
        <taxon>Agaricomycotina</taxon>
        <taxon>Agaricomycetes</taxon>
        <taxon>Agaricomycetidae</taxon>
        <taxon>Boletales</taxon>
        <taxon>Suillineae</taxon>
        <taxon>Suillaceae</taxon>
        <taxon>Suillus</taxon>
    </lineage>
</organism>
<dbReference type="GeneID" id="64667986"/>
<feature type="non-terminal residue" evidence="2">
    <location>
        <position position="1"/>
    </location>
</feature>
<feature type="domain" description="DUF6532" evidence="1">
    <location>
        <begin position="18"/>
        <end position="207"/>
    </location>
</feature>
<dbReference type="InterPro" id="IPR045341">
    <property type="entry name" value="DUF6532"/>
</dbReference>
<dbReference type="EMBL" id="JABBWK010000010">
    <property type="protein sequence ID" value="KAG1904175.1"/>
    <property type="molecule type" value="Genomic_DNA"/>
</dbReference>
<sequence>KASNFDKVTQDLLAITTPIYRCLVVTQEPFPQTLISETLLAKEAWREASKLAGLTIQLTPLLVKLMMRRTSQVRRELKTKMHTLTASFFGFCTSQSIAAMTHNRNLAESLKDETCFVFKDWEKRSGIYKTGLIQSAVNDMWFANRNDEGMIYNKFFNLLPVELLTLILTAIKCCLDKWIAGVKEDIKFLSTAYTPVYLVHLSSLQRFD</sequence>
<feature type="non-terminal residue" evidence="2">
    <location>
        <position position="208"/>
    </location>
</feature>
<protein>
    <recommendedName>
        <fullName evidence="1">DUF6532 domain-containing protein</fullName>
    </recommendedName>
</protein>
<evidence type="ECO:0000313" key="3">
    <source>
        <dbReference type="Proteomes" id="UP001195769"/>
    </source>
</evidence>
<dbReference type="RefSeq" id="XP_041229750.1">
    <property type="nucleotide sequence ID" value="XM_041373688.1"/>
</dbReference>
<reference evidence="2" key="1">
    <citation type="journal article" date="2020" name="New Phytol.">
        <title>Comparative genomics reveals dynamic genome evolution in host specialist ectomycorrhizal fungi.</title>
        <authorList>
            <person name="Lofgren L.A."/>
            <person name="Nguyen N.H."/>
            <person name="Vilgalys R."/>
            <person name="Ruytinx J."/>
            <person name="Liao H.L."/>
            <person name="Branco S."/>
            <person name="Kuo A."/>
            <person name="LaButti K."/>
            <person name="Lipzen A."/>
            <person name="Andreopoulos W."/>
            <person name="Pangilinan J."/>
            <person name="Riley R."/>
            <person name="Hundley H."/>
            <person name="Na H."/>
            <person name="Barry K."/>
            <person name="Grigoriev I.V."/>
            <person name="Stajich J.E."/>
            <person name="Kennedy P.G."/>
        </authorList>
    </citation>
    <scope>NUCLEOTIDE SEQUENCE</scope>
    <source>
        <strain evidence="2">FC203</strain>
    </source>
</reference>
<evidence type="ECO:0000259" key="1">
    <source>
        <dbReference type="Pfam" id="PF20149"/>
    </source>
</evidence>
<comment type="caution">
    <text evidence="2">The sequence shown here is derived from an EMBL/GenBank/DDBJ whole genome shotgun (WGS) entry which is preliminary data.</text>
</comment>
<keyword evidence="3" id="KW-1185">Reference proteome</keyword>
<name>A0AAD4EDL0_9AGAM</name>
<dbReference type="Proteomes" id="UP001195769">
    <property type="component" value="Unassembled WGS sequence"/>
</dbReference>
<accession>A0AAD4EDL0</accession>
<proteinExistence type="predicted"/>
<dbReference type="Pfam" id="PF20149">
    <property type="entry name" value="DUF6532"/>
    <property type="match status" value="1"/>
</dbReference>